<feature type="transmembrane region" description="Helical" evidence="1">
    <location>
        <begin position="38"/>
        <end position="58"/>
    </location>
</feature>
<proteinExistence type="predicted"/>
<organism evidence="3 4">
    <name type="scientific">Armillaria gallica</name>
    <name type="common">Bulbous honey fungus</name>
    <name type="synonym">Armillaria bulbosa</name>
    <dbReference type="NCBI Taxonomy" id="47427"/>
    <lineage>
        <taxon>Eukaryota</taxon>
        <taxon>Fungi</taxon>
        <taxon>Dikarya</taxon>
        <taxon>Basidiomycota</taxon>
        <taxon>Agaricomycotina</taxon>
        <taxon>Agaricomycetes</taxon>
        <taxon>Agaricomycetidae</taxon>
        <taxon>Agaricales</taxon>
        <taxon>Marasmiineae</taxon>
        <taxon>Physalacriaceae</taxon>
        <taxon>Armillaria</taxon>
    </lineage>
</organism>
<dbReference type="OrthoDB" id="9451547at2759"/>
<protein>
    <submittedName>
        <fullName evidence="3">Uncharacterized protein</fullName>
    </submittedName>
</protein>
<evidence type="ECO:0000256" key="2">
    <source>
        <dbReference type="SAM" id="SignalP"/>
    </source>
</evidence>
<keyword evidence="1" id="KW-1133">Transmembrane helix</keyword>
<gene>
    <name evidence="3" type="ORF">ARMGADRAFT_80512</name>
</gene>
<dbReference type="EMBL" id="KZ293749">
    <property type="protein sequence ID" value="PBK80270.1"/>
    <property type="molecule type" value="Genomic_DNA"/>
</dbReference>
<sequence length="441" mass="49282">MYNGSMIAMIVLFISRAFGADVSSSDEGALVCLQDRRTVLNILWSCLATIFASTWLAIHPNVPGKKITDKGAISLAVERAKIMGIAILAPEVVVGWAAEQFYVAWRVRHGKNFSMKCVIHALRCGKRKDPHGLTLTHGFFLAMGGFCYTHTTHEQATREHGTLDGSSPIGYGSEETVGPVTATSVSERIVTLQIFEDQESNFAEDVEAINVKMIQDKSKADALSKTISILQISWFITQYMTRHFQDLPITLLELTALASAVTSIITYSFWWHKPLNVQYPISLDKPDGRQYTPTPRTPQSPEHLSIVPMDIVPFWSRLSMVTAMYWMQWFLRGAMATIWNTGSDLELACNTEDGVFRFSSGTPIISEHRGHVPRQQMLRSRMACYGGLLFAFFNVGAHSFYFPSQAEMFLWGSSCLAITIGMVAVVLVSYVEFFRSENTLL</sequence>
<dbReference type="AlphaFoldDB" id="A0A2H3CEJ6"/>
<keyword evidence="2" id="KW-0732">Signal</keyword>
<keyword evidence="4" id="KW-1185">Reference proteome</keyword>
<dbReference type="PANTHER" id="PTHR35043:SF7">
    <property type="entry name" value="TRANSCRIPTION FACTOR DOMAIN-CONTAINING PROTEIN"/>
    <property type="match status" value="1"/>
</dbReference>
<evidence type="ECO:0000313" key="3">
    <source>
        <dbReference type="EMBL" id="PBK80270.1"/>
    </source>
</evidence>
<feature type="chain" id="PRO_5013614970" evidence="2">
    <location>
        <begin position="20"/>
        <end position="441"/>
    </location>
</feature>
<feature type="signal peptide" evidence="2">
    <location>
        <begin position="1"/>
        <end position="19"/>
    </location>
</feature>
<name>A0A2H3CEJ6_ARMGA</name>
<keyword evidence="1" id="KW-0472">Membrane</keyword>
<evidence type="ECO:0000256" key="1">
    <source>
        <dbReference type="SAM" id="Phobius"/>
    </source>
</evidence>
<accession>A0A2H3CEJ6</accession>
<reference evidence="4" key="1">
    <citation type="journal article" date="2017" name="Nat. Ecol. Evol.">
        <title>Genome expansion and lineage-specific genetic innovations in the forest pathogenic fungi Armillaria.</title>
        <authorList>
            <person name="Sipos G."/>
            <person name="Prasanna A.N."/>
            <person name="Walter M.C."/>
            <person name="O'Connor E."/>
            <person name="Balint B."/>
            <person name="Krizsan K."/>
            <person name="Kiss B."/>
            <person name="Hess J."/>
            <person name="Varga T."/>
            <person name="Slot J."/>
            <person name="Riley R."/>
            <person name="Boka B."/>
            <person name="Rigling D."/>
            <person name="Barry K."/>
            <person name="Lee J."/>
            <person name="Mihaltcheva S."/>
            <person name="LaButti K."/>
            <person name="Lipzen A."/>
            <person name="Waldron R."/>
            <person name="Moloney N.M."/>
            <person name="Sperisen C."/>
            <person name="Kredics L."/>
            <person name="Vagvoelgyi C."/>
            <person name="Patrignani A."/>
            <person name="Fitzpatrick D."/>
            <person name="Nagy I."/>
            <person name="Doyle S."/>
            <person name="Anderson J.B."/>
            <person name="Grigoriev I.V."/>
            <person name="Gueldener U."/>
            <person name="Muensterkoetter M."/>
            <person name="Nagy L.G."/>
        </authorList>
    </citation>
    <scope>NUCLEOTIDE SEQUENCE [LARGE SCALE GENOMIC DNA]</scope>
    <source>
        <strain evidence="4">Ar21-2</strain>
    </source>
</reference>
<evidence type="ECO:0000313" key="4">
    <source>
        <dbReference type="Proteomes" id="UP000217790"/>
    </source>
</evidence>
<feature type="transmembrane region" description="Helical" evidence="1">
    <location>
        <begin position="383"/>
        <end position="402"/>
    </location>
</feature>
<feature type="transmembrane region" description="Helical" evidence="1">
    <location>
        <begin position="249"/>
        <end position="270"/>
    </location>
</feature>
<dbReference type="InParanoid" id="A0A2H3CEJ6"/>
<keyword evidence="1" id="KW-0812">Transmembrane</keyword>
<dbReference type="STRING" id="47427.A0A2H3CEJ6"/>
<feature type="transmembrane region" description="Helical" evidence="1">
    <location>
        <begin position="314"/>
        <end position="331"/>
    </location>
</feature>
<feature type="transmembrane region" description="Helical" evidence="1">
    <location>
        <begin position="408"/>
        <end position="431"/>
    </location>
</feature>
<dbReference type="PANTHER" id="PTHR35043">
    <property type="entry name" value="TRANSCRIPTION FACTOR DOMAIN-CONTAINING PROTEIN"/>
    <property type="match status" value="1"/>
</dbReference>
<dbReference type="Proteomes" id="UP000217790">
    <property type="component" value="Unassembled WGS sequence"/>
</dbReference>